<evidence type="ECO:0000259" key="4">
    <source>
        <dbReference type="Pfam" id="PF24883"/>
    </source>
</evidence>
<dbReference type="PROSITE" id="PS50082">
    <property type="entry name" value="WD_REPEATS_2"/>
    <property type="match status" value="9"/>
</dbReference>
<dbReference type="KEGG" id="pco:PHACADRAFT_48379"/>
<feature type="repeat" description="WD" evidence="3">
    <location>
        <begin position="854"/>
        <end position="895"/>
    </location>
</feature>
<proteinExistence type="predicted"/>
<evidence type="ECO:0000313" key="5">
    <source>
        <dbReference type="EMBL" id="EKM59070.1"/>
    </source>
</evidence>
<keyword evidence="6" id="KW-1185">Reference proteome</keyword>
<evidence type="ECO:0000313" key="6">
    <source>
        <dbReference type="Proteomes" id="UP000008370"/>
    </source>
</evidence>
<dbReference type="InterPro" id="IPR019775">
    <property type="entry name" value="WD40_repeat_CS"/>
</dbReference>
<dbReference type="PANTHER" id="PTHR19848">
    <property type="entry name" value="WD40 REPEAT PROTEIN"/>
    <property type="match status" value="1"/>
</dbReference>
<dbReference type="Proteomes" id="UP000008370">
    <property type="component" value="Unassembled WGS sequence"/>
</dbReference>
<feature type="repeat" description="WD" evidence="3">
    <location>
        <begin position="896"/>
        <end position="944"/>
    </location>
</feature>
<dbReference type="Gene3D" id="3.40.50.300">
    <property type="entry name" value="P-loop containing nucleotide triphosphate hydrolases"/>
    <property type="match status" value="1"/>
</dbReference>
<evidence type="ECO:0000256" key="1">
    <source>
        <dbReference type="ARBA" id="ARBA00022574"/>
    </source>
</evidence>
<feature type="non-terminal residue" evidence="5">
    <location>
        <position position="1"/>
    </location>
</feature>
<dbReference type="InterPro" id="IPR001680">
    <property type="entry name" value="WD40_rpt"/>
</dbReference>
<feature type="repeat" description="WD" evidence="3">
    <location>
        <begin position="766"/>
        <end position="807"/>
    </location>
</feature>
<dbReference type="InParanoid" id="K5WI74"/>
<dbReference type="GeneID" id="18919920"/>
<dbReference type="SUPFAM" id="SSF52540">
    <property type="entry name" value="P-loop containing nucleoside triphosphate hydrolases"/>
    <property type="match status" value="1"/>
</dbReference>
<dbReference type="RefSeq" id="XP_007391327.1">
    <property type="nucleotide sequence ID" value="XM_007391265.1"/>
</dbReference>
<dbReference type="SMART" id="SM00320">
    <property type="entry name" value="WD40"/>
    <property type="match status" value="10"/>
</dbReference>
<dbReference type="Gene3D" id="2.130.10.10">
    <property type="entry name" value="YVTN repeat-like/Quinoprotein amine dehydrogenase"/>
    <property type="match status" value="4"/>
</dbReference>
<feature type="repeat" description="WD" evidence="3">
    <location>
        <begin position="945"/>
        <end position="985"/>
    </location>
</feature>
<dbReference type="HOGENOM" id="CLU_000288_6_0_1"/>
<sequence>AGAQAFWLCGWAGTGKSTIAQSVAEWCWKRNYLGASFFCSRDSRECSDIQMIFPTIAYQLGQFFPEFRKKTAEVLKQDPDIQTSLVSHQLKKLIVDPLQALLPDFPPCAVVIDALDECKDDETTSLIIRALSQHLPELAPLKIFLTSRPIPSITHGFHSTGLLDVTQRIILHEVPSNITDRDIEIFLQERLAAIRETYKLDRSWPSAEQVSKLTKLSSGLFIYAATAVRFIGDSSVGDPQERLQLLLNSQGAPLGEATPFNQLDELYLQVLRSAYPKMTRELKARLKIVLGTLVLIRDRLSPSAIDRLMDLKSGSVRTTLARLHSVITVPEQDDGVINIIHKSFKDFLIDEKQCRDRDLLVSPAIQHRLIAQRCLETMIGGLRMDICNIGQSVPNSEVAGLPDLIAQHIAPSLQYASLHWAQHVCSGEVDDELYGLLIKFSESYLMNWLEVLSLLGELGSAVSVLQSLRKRLLLPLPHSNVITLLYDCQRAVQQSFPGLSISCLQAHSGLIPFCPTSSKLREYYIGRISGVPRVLRGLQQDWDTCMLTIEGHTNTVMAVCFSPDGRRIVSAGADNTVRLQDAITGSHLHTLEGHEDIVRCVAVSPNGKYVASGSLDRTIIIWDAVAGGHLHVLNSHTDTVNTVAFSPDGQLLASGSDDHSIRLWDIGDEIGSSRILSPAHDSVVWRVRFSQSGKLLVSASWDGACKVWNSGAWTCGVQSNSHPEHAGRTYSVAISPDETIFASGLGKGGNTISLYSTVDGHCLRTLQGHTDNVVSLDFSPDGTTLASGSSDRSIVLWDVASGSTLYALRGYSDEVYDVRYSPDGRWIASCGRDQRVRSLTWRRGSGTHRSAATAPQRSSVVRSVIFSPDGRILASGSRDTTIRLWDTVSGVQLRVFEGHQGAVSYLSFSPDGKRLLSSECMLESDKASAILRLWDVKTGRCEQTFTGHEGGVWMAKFFPDGEQVISCSLDNTVRVWEISRSRTRS</sequence>
<dbReference type="SUPFAM" id="SSF50978">
    <property type="entry name" value="WD40 repeat-like"/>
    <property type="match status" value="1"/>
</dbReference>
<dbReference type="Pfam" id="PF24883">
    <property type="entry name" value="NPHP3_N"/>
    <property type="match status" value="1"/>
</dbReference>
<dbReference type="InterPro" id="IPR036322">
    <property type="entry name" value="WD40_repeat_dom_sf"/>
</dbReference>
<name>K5WI74_PHACS</name>
<dbReference type="InterPro" id="IPR027417">
    <property type="entry name" value="P-loop_NTPase"/>
</dbReference>
<gene>
    <name evidence="5" type="ORF">PHACADRAFT_48379</name>
</gene>
<feature type="non-terminal residue" evidence="5">
    <location>
        <position position="985"/>
    </location>
</feature>
<feature type="repeat" description="WD" evidence="3">
    <location>
        <begin position="591"/>
        <end position="632"/>
    </location>
</feature>
<reference evidence="5 6" key="1">
    <citation type="journal article" date="2012" name="BMC Genomics">
        <title>Comparative genomics of the white-rot fungi, Phanerochaete carnosa and P. chrysosporium, to elucidate the genetic basis of the distinct wood types they colonize.</title>
        <authorList>
            <person name="Suzuki H."/>
            <person name="MacDonald J."/>
            <person name="Syed K."/>
            <person name="Salamov A."/>
            <person name="Hori C."/>
            <person name="Aerts A."/>
            <person name="Henrissat B."/>
            <person name="Wiebenga A."/>
            <person name="vanKuyk P.A."/>
            <person name="Barry K."/>
            <person name="Lindquist E."/>
            <person name="LaButti K."/>
            <person name="Lapidus A."/>
            <person name="Lucas S."/>
            <person name="Coutinho P."/>
            <person name="Gong Y."/>
            <person name="Samejima M."/>
            <person name="Mahadevan R."/>
            <person name="Abou-Zaid M."/>
            <person name="de Vries R.P."/>
            <person name="Igarashi K."/>
            <person name="Yadav J.S."/>
            <person name="Grigoriev I.V."/>
            <person name="Master E.R."/>
        </authorList>
    </citation>
    <scope>NUCLEOTIDE SEQUENCE [LARGE SCALE GENOMIC DNA]</scope>
    <source>
        <strain evidence="5 6">HHB-10118-sp</strain>
    </source>
</reference>
<dbReference type="Pfam" id="PF00400">
    <property type="entry name" value="WD40"/>
    <property type="match status" value="9"/>
</dbReference>
<feature type="repeat" description="WD" evidence="3">
    <location>
        <begin position="549"/>
        <end position="590"/>
    </location>
</feature>
<dbReference type="InterPro" id="IPR056884">
    <property type="entry name" value="NPHP3-like_N"/>
</dbReference>
<dbReference type="PROSITE" id="PS00678">
    <property type="entry name" value="WD_REPEATS_1"/>
    <property type="match status" value="3"/>
</dbReference>
<feature type="repeat" description="WD" evidence="3">
    <location>
        <begin position="808"/>
        <end position="837"/>
    </location>
</feature>
<dbReference type="OrthoDB" id="2804352at2759"/>
<dbReference type="CDD" id="cd00200">
    <property type="entry name" value="WD40"/>
    <property type="match status" value="2"/>
</dbReference>
<dbReference type="EMBL" id="JH930469">
    <property type="protein sequence ID" value="EKM59070.1"/>
    <property type="molecule type" value="Genomic_DNA"/>
</dbReference>
<keyword evidence="1 3" id="KW-0853">WD repeat</keyword>
<protein>
    <recommendedName>
        <fullName evidence="4">Nephrocystin 3-like N-terminal domain-containing protein</fullName>
    </recommendedName>
</protein>
<dbReference type="InterPro" id="IPR020472">
    <property type="entry name" value="WD40_PAC1"/>
</dbReference>
<evidence type="ECO:0000256" key="3">
    <source>
        <dbReference type="PROSITE-ProRule" id="PRU00221"/>
    </source>
</evidence>
<dbReference type="PANTHER" id="PTHR19848:SF8">
    <property type="entry name" value="F-BOX AND WD REPEAT DOMAIN CONTAINING 7"/>
    <property type="match status" value="1"/>
</dbReference>
<dbReference type="PRINTS" id="PR00320">
    <property type="entry name" value="GPROTEINBRPT"/>
</dbReference>
<dbReference type="PROSITE" id="PS50294">
    <property type="entry name" value="WD_REPEATS_REGION"/>
    <property type="match status" value="7"/>
</dbReference>
<dbReference type="STRING" id="650164.K5WI74"/>
<feature type="repeat" description="WD" evidence="3">
    <location>
        <begin position="633"/>
        <end position="666"/>
    </location>
</feature>
<organism evidence="5 6">
    <name type="scientific">Phanerochaete carnosa (strain HHB-10118-sp)</name>
    <name type="common">White-rot fungus</name>
    <name type="synonym">Peniophora carnosa</name>
    <dbReference type="NCBI Taxonomy" id="650164"/>
    <lineage>
        <taxon>Eukaryota</taxon>
        <taxon>Fungi</taxon>
        <taxon>Dikarya</taxon>
        <taxon>Basidiomycota</taxon>
        <taxon>Agaricomycotina</taxon>
        <taxon>Agaricomycetes</taxon>
        <taxon>Polyporales</taxon>
        <taxon>Phanerochaetaceae</taxon>
        <taxon>Phanerochaete</taxon>
    </lineage>
</organism>
<evidence type="ECO:0000256" key="2">
    <source>
        <dbReference type="ARBA" id="ARBA00022737"/>
    </source>
</evidence>
<feature type="domain" description="Nephrocystin 3-like N-terminal" evidence="4">
    <location>
        <begin position="4"/>
        <end position="148"/>
    </location>
</feature>
<keyword evidence="2" id="KW-0677">Repeat</keyword>
<dbReference type="AlphaFoldDB" id="K5WI74"/>
<feature type="repeat" description="WD" evidence="3">
    <location>
        <begin position="677"/>
        <end position="709"/>
    </location>
</feature>
<dbReference type="SUPFAM" id="SSF50960">
    <property type="entry name" value="TolB, C-terminal domain"/>
    <property type="match status" value="1"/>
</dbReference>
<dbReference type="InterPro" id="IPR015943">
    <property type="entry name" value="WD40/YVTN_repeat-like_dom_sf"/>
</dbReference>
<accession>K5WI74</accession>